<proteinExistence type="predicted"/>
<gene>
    <name evidence="1" type="ORF">HYC85_011031</name>
</gene>
<dbReference type="Proteomes" id="UP000593564">
    <property type="component" value="Unassembled WGS sequence"/>
</dbReference>
<protein>
    <submittedName>
        <fullName evidence="1">Uncharacterized protein</fullName>
    </submittedName>
</protein>
<dbReference type="EMBL" id="JACBKZ010000004">
    <property type="protein sequence ID" value="KAF5953087.1"/>
    <property type="molecule type" value="Genomic_DNA"/>
</dbReference>
<accession>A0A7J7HL03</accession>
<reference evidence="2" key="1">
    <citation type="journal article" date="2020" name="Nat. Commun.">
        <title>Genome assembly of wild tea tree DASZ reveals pedigree and selection history of tea varieties.</title>
        <authorList>
            <person name="Zhang W."/>
            <person name="Zhang Y."/>
            <person name="Qiu H."/>
            <person name="Guo Y."/>
            <person name="Wan H."/>
            <person name="Zhang X."/>
            <person name="Scossa F."/>
            <person name="Alseekh S."/>
            <person name="Zhang Q."/>
            <person name="Wang P."/>
            <person name="Xu L."/>
            <person name="Schmidt M.H."/>
            <person name="Jia X."/>
            <person name="Li D."/>
            <person name="Zhu A."/>
            <person name="Guo F."/>
            <person name="Chen W."/>
            <person name="Ni D."/>
            <person name="Usadel B."/>
            <person name="Fernie A.R."/>
            <person name="Wen W."/>
        </authorList>
    </citation>
    <scope>NUCLEOTIDE SEQUENCE [LARGE SCALE GENOMIC DNA]</scope>
    <source>
        <strain evidence="2">cv. G240</strain>
    </source>
</reference>
<keyword evidence="2" id="KW-1185">Reference proteome</keyword>
<organism evidence="1 2">
    <name type="scientific">Camellia sinensis</name>
    <name type="common">Tea plant</name>
    <name type="synonym">Thea sinensis</name>
    <dbReference type="NCBI Taxonomy" id="4442"/>
    <lineage>
        <taxon>Eukaryota</taxon>
        <taxon>Viridiplantae</taxon>
        <taxon>Streptophyta</taxon>
        <taxon>Embryophyta</taxon>
        <taxon>Tracheophyta</taxon>
        <taxon>Spermatophyta</taxon>
        <taxon>Magnoliopsida</taxon>
        <taxon>eudicotyledons</taxon>
        <taxon>Gunneridae</taxon>
        <taxon>Pentapetalae</taxon>
        <taxon>asterids</taxon>
        <taxon>Ericales</taxon>
        <taxon>Theaceae</taxon>
        <taxon>Camellia</taxon>
    </lineage>
</organism>
<evidence type="ECO:0000313" key="2">
    <source>
        <dbReference type="Proteomes" id="UP000593564"/>
    </source>
</evidence>
<evidence type="ECO:0000313" key="1">
    <source>
        <dbReference type="EMBL" id="KAF5953087.1"/>
    </source>
</evidence>
<reference evidence="1 2" key="2">
    <citation type="submission" date="2020-07" db="EMBL/GenBank/DDBJ databases">
        <title>Genome assembly of wild tea tree DASZ reveals pedigree and selection history of tea varieties.</title>
        <authorList>
            <person name="Zhang W."/>
        </authorList>
    </citation>
    <scope>NUCLEOTIDE SEQUENCE [LARGE SCALE GENOMIC DNA]</scope>
    <source>
        <strain evidence="2">cv. G240</strain>
        <tissue evidence="1">Leaf</tissue>
    </source>
</reference>
<name>A0A7J7HL03_CAMSI</name>
<sequence>MALNAEEEVEEGHCGMDSSSMTSPKFLGSCHHPPLTAARHQHHDRLLEHLDTTTPFSGFGIKKMGESSMQCAHLQMDDKQSKTALEEGKLGDAVSCRAKEDLRSMGWIVQNQKSLRLILSIPESKIPPVT</sequence>
<comment type="caution">
    <text evidence="1">The sequence shown here is derived from an EMBL/GenBank/DDBJ whole genome shotgun (WGS) entry which is preliminary data.</text>
</comment>
<dbReference type="AlphaFoldDB" id="A0A7J7HL03"/>